<reference evidence="4 5" key="1">
    <citation type="submission" date="2023-02" db="EMBL/GenBank/DDBJ databases">
        <title>Genome Sequence of L. cardiaca H63T.</title>
        <authorList>
            <person name="Lopez A.E."/>
            <person name="Cianciotto N.P."/>
        </authorList>
    </citation>
    <scope>NUCLEOTIDE SEQUENCE [LARGE SCALE GENOMIC DNA]</scope>
    <source>
        <strain evidence="4 5">H63</strain>
    </source>
</reference>
<dbReference type="SUPFAM" id="SSF51905">
    <property type="entry name" value="FAD/NAD(P)-binding domain"/>
    <property type="match status" value="1"/>
</dbReference>
<dbReference type="EMBL" id="CP119078">
    <property type="protein sequence ID" value="WED42929.1"/>
    <property type="molecule type" value="Genomic_DNA"/>
</dbReference>
<dbReference type="InterPro" id="IPR050407">
    <property type="entry name" value="Geranylgeranyl_reductase"/>
</dbReference>
<dbReference type="InterPro" id="IPR036188">
    <property type="entry name" value="FAD/NAD-bd_sf"/>
</dbReference>
<keyword evidence="5" id="KW-1185">Reference proteome</keyword>
<evidence type="ECO:0000256" key="2">
    <source>
        <dbReference type="ARBA" id="ARBA00040363"/>
    </source>
</evidence>
<dbReference type="PRINTS" id="PR00420">
    <property type="entry name" value="RNGMNOXGNASE"/>
</dbReference>
<sequence length="394" mass="43134">MNYDVDAIVIGAGPAGATTALLLARAGWSVALIEKKNFPRVKVCGEFISASSLPLMSELGIMEFYQKNAGPPVSRVGWFAQEKMLMATMPAADNALSKWGRALGRDQLDTKLLDEAKASGVNVWQPWTARHLIDKKNYFICSIENKENIVDITARTVIVAQGSWEKPIIRTQDFPHKNSDLLAFKAHFSAGGLDSDLMSLISFAGGYGGLVHSKNNQITLSCCIRRDVLQKIRLQNPGQQAGDIVLNYIMSTCGGARKVLSSAKREDVWLSVGPLRPGIRKCYENGVFYVGNMAGEAHPIIAEGISMAMQSGWLLATSLGPSPVLNRDDLTALGYHYSKRWHRQFARRIYAAACFAQITTRPKGMAFLLPVVQQFPELLTFGASLSGKVKKLGI</sequence>
<dbReference type="RefSeq" id="WP_275088744.1">
    <property type="nucleotide sequence ID" value="NZ_CP119078.1"/>
</dbReference>
<evidence type="ECO:0000313" key="5">
    <source>
        <dbReference type="Proteomes" id="UP001222087"/>
    </source>
</evidence>
<comment type="similarity">
    <text evidence="1">Belongs to the CbrA family.</text>
</comment>
<dbReference type="Proteomes" id="UP001222087">
    <property type="component" value="Chromosome"/>
</dbReference>
<protein>
    <recommendedName>
        <fullName evidence="2">Protein CbrA</fullName>
    </recommendedName>
</protein>
<accession>A0ABY8AR65</accession>
<dbReference type="PANTHER" id="PTHR42685">
    <property type="entry name" value="GERANYLGERANYL DIPHOSPHATE REDUCTASE"/>
    <property type="match status" value="1"/>
</dbReference>
<dbReference type="InterPro" id="IPR002938">
    <property type="entry name" value="FAD-bd"/>
</dbReference>
<name>A0ABY8AR65_9GAMM</name>
<proteinExistence type="inferred from homology"/>
<feature type="domain" description="FAD-binding" evidence="3">
    <location>
        <begin position="4"/>
        <end position="130"/>
    </location>
</feature>
<evidence type="ECO:0000313" key="4">
    <source>
        <dbReference type="EMBL" id="WED42929.1"/>
    </source>
</evidence>
<dbReference type="PANTHER" id="PTHR42685:SF22">
    <property type="entry name" value="CONDITIONED MEDIUM FACTOR RECEPTOR 1"/>
    <property type="match status" value="1"/>
</dbReference>
<gene>
    <name evidence="4" type="ORF">PXX05_13655</name>
</gene>
<evidence type="ECO:0000256" key="1">
    <source>
        <dbReference type="ARBA" id="ARBA00038079"/>
    </source>
</evidence>
<organism evidence="4 5">
    <name type="scientific">Legionella cardiaca</name>
    <dbReference type="NCBI Taxonomy" id="1071983"/>
    <lineage>
        <taxon>Bacteria</taxon>
        <taxon>Pseudomonadati</taxon>
        <taxon>Pseudomonadota</taxon>
        <taxon>Gammaproteobacteria</taxon>
        <taxon>Legionellales</taxon>
        <taxon>Legionellaceae</taxon>
        <taxon>Legionella</taxon>
    </lineage>
</organism>
<dbReference type="Pfam" id="PF01494">
    <property type="entry name" value="FAD_binding_3"/>
    <property type="match status" value="1"/>
</dbReference>
<evidence type="ECO:0000259" key="3">
    <source>
        <dbReference type="Pfam" id="PF01494"/>
    </source>
</evidence>
<dbReference type="Gene3D" id="3.50.50.60">
    <property type="entry name" value="FAD/NAD(P)-binding domain"/>
    <property type="match status" value="1"/>
</dbReference>